<reference evidence="5" key="1">
    <citation type="submission" date="2020-05" db="EMBL/GenBank/DDBJ databases">
        <authorList>
            <person name="Chiriac C."/>
            <person name="Salcher M."/>
            <person name="Ghai R."/>
            <person name="Kavagutti S V."/>
        </authorList>
    </citation>
    <scope>NUCLEOTIDE SEQUENCE</scope>
</reference>
<gene>
    <name evidence="5" type="ORF">UFOPK4028_00140</name>
</gene>
<dbReference type="GO" id="GO:0043916">
    <property type="term" value="F:DNA-7-methylguanine glycosylase activity"/>
    <property type="evidence" value="ECO:0007669"/>
    <property type="project" value="TreeGrafter"/>
</dbReference>
<dbReference type="GO" id="GO:0032993">
    <property type="term" value="C:protein-DNA complex"/>
    <property type="evidence" value="ECO:0007669"/>
    <property type="project" value="TreeGrafter"/>
</dbReference>
<dbReference type="Gene3D" id="1.10.1670.40">
    <property type="match status" value="1"/>
</dbReference>
<dbReference type="CDD" id="cd00056">
    <property type="entry name" value="ENDO3c"/>
    <property type="match status" value="1"/>
</dbReference>
<evidence type="ECO:0000256" key="2">
    <source>
        <dbReference type="ARBA" id="ARBA00022763"/>
    </source>
</evidence>
<dbReference type="AlphaFoldDB" id="A0A6J5YL63"/>
<evidence type="ECO:0000313" key="5">
    <source>
        <dbReference type="EMBL" id="CAB4330744.1"/>
    </source>
</evidence>
<dbReference type="GO" id="GO:0006285">
    <property type="term" value="P:base-excision repair, AP site formation"/>
    <property type="evidence" value="ECO:0007669"/>
    <property type="project" value="TreeGrafter"/>
</dbReference>
<dbReference type="SUPFAM" id="SSF48150">
    <property type="entry name" value="DNA-glycosylase"/>
    <property type="match status" value="1"/>
</dbReference>
<evidence type="ECO:0000256" key="3">
    <source>
        <dbReference type="ARBA" id="ARBA00023204"/>
    </source>
</evidence>
<dbReference type="PANTHER" id="PTHR43003:SF5">
    <property type="entry name" value="DNA-3-METHYLADENINE GLYCOSYLASE"/>
    <property type="match status" value="1"/>
</dbReference>
<dbReference type="Gene3D" id="1.10.340.30">
    <property type="entry name" value="Hypothetical protein, domain 2"/>
    <property type="match status" value="1"/>
</dbReference>
<proteinExistence type="inferred from homology"/>
<name>A0A6J5YL63_9ZZZZ</name>
<dbReference type="GO" id="GO:0006307">
    <property type="term" value="P:DNA alkylation repair"/>
    <property type="evidence" value="ECO:0007669"/>
    <property type="project" value="TreeGrafter"/>
</dbReference>
<evidence type="ECO:0000256" key="1">
    <source>
        <dbReference type="ARBA" id="ARBA00010817"/>
    </source>
</evidence>
<sequence>MTARKMRQITNKIIEVDPKFAGVIEKSELCDLGRTKVNDTYFKTLVQSIISQQLATKAAEKINDRVLALVKSELEPEVILSLKPELLRSAGISNAKVRAITELSIASLDNRVNFSKFKQMPNHLITEELTKIWGIGRWTSEMFLIFHMGRLNVWPVGDLGVRRGWEKIHKLRSDIDPNKLDKKGIKFEGFQSVVAWYCWRAVDS</sequence>
<dbReference type="InterPro" id="IPR011257">
    <property type="entry name" value="DNA_glycosylase"/>
</dbReference>
<dbReference type="GO" id="GO:0008725">
    <property type="term" value="F:DNA-3-methyladenine glycosylase activity"/>
    <property type="evidence" value="ECO:0007669"/>
    <property type="project" value="TreeGrafter"/>
</dbReference>
<dbReference type="SMART" id="SM00478">
    <property type="entry name" value="ENDO3c"/>
    <property type="match status" value="1"/>
</dbReference>
<dbReference type="PANTHER" id="PTHR43003">
    <property type="entry name" value="DNA-3-METHYLADENINE GLYCOSYLASE"/>
    <property type="match status" value="1"/>
</dbReference>
<dbReference type="GO" id="GO:0032131">
    <property type="term" value="F:alkylated DNA binding"/>
    <property type="evidence" value="ECO:0007669"/>
    <property type="project" value="TreeGrafter"/>
</dbReference>
<dbReference type="Pfam" id="PF00730">
    <property type="entry name" value="HhH-GPD"/>
    <property type="match status" value="1"/>
</dbReference>
<keyword evidence="3" id="KW-0234">DNA repair</keyword>
<dbReference type="FunFam" id="1.10.340.30:FF:000004">
    <property type="entry name" value="DNA-3-methyladenine glycosylase II"/>
    <property type="match status" value="1"/>
</dbReference>
<organism evidence="5">
    <name type="scientific">freshwater metagenome</name>
    <dbReference type="NCBI Taxonomy" id="449393"/>
    <lineage>
        <taxon>unclassified sequences</taxon>
        <taxon>metagenomes</taxon>
        <taxon>ecological metagenomes</taxon>
    </lineage>
</organism>
<feature type="domain" description="HhH-GPD" evidence="4">
    <location>
        <begin position="50"/>
        <end position="203"/>
    </location>
</feature>
<dbReference type="InterPro" id="IPR051912">
    <property type="entry name" value="Alkylbase_DNA_Glycosylase/TA"/>
</dbReference>
<dbReference type="EMBL" id="CAESAC010000010">
    <property type="protein sequence ID" value="CAB4330744.1"/>
    <property type="molecule type" value="Genomic_DNA"/>
</dbReference>
<dbReference type="InterPro" id="IPR003265">
    <property type="entry name" value="HhH-GPD_domain"/>
</dbReference>
<comment type="similarity">
    <text evidence="1">Belongs to the alkylbase DNA glycosidase AlkA family.</text>
</comment>
<protein>
    <submittedName>
        <fullName evidence="5">Unannotated protein</fullName>
    </submittedName>
</protein>
<keyword evidence="2" id="KW-0227">DNA damage</keyword>
<evidence type="ECO:0000259" key="4">
    <source>
        <dbReference type="SMART" id="SM00478"/>
    </source>
</evidence>
<accession>A0A6J5YL63</accession>